<proteinExistence type="predicted"/>
<evidence type="ECO:0000313" key="1">
    <source>
        <dbReference type="EMBL" id="GBR48740.1"/>
    </source>
</evidence>
<organism evidence="1 2">
    <name type="scientific">Neokomagataea tanensis NBRC 106556</name>
    <dbReference type="NCBI Taxonomy" id="1223519"/>
    <lineage>
        <taxon>Bacteria</taxon>
        <taxon>Pseudomonadati</taxon>
        <taxon>Pseudomonadota</taxon>
        <taxon>Alphaproteobacteria</taxon>
        <taxon>Acetobacterales</taxon>
        <taxon>Acetobacteraceae</taxon>
        <taxon>Neokomagataea</taxon>
    </lineage>
</organism>
<dbReference type="SUPFAM" id="SSF52833">
    <property type="entry name" value="Thioredoxin-like"/>
    <property type="match status" value="1"/>
</dbReference>
<comment type="caution">
    <text evidence="1">The sequence shown here is derived from an EMBL/GenBank/DDBJ whole genome shotgun (WGS) entry which is preliminary data.</text>
</comment>
<dbReference type="Gene3D" id="3.40.30.10">
    <property type="entry name" value="Glutaredoxin"/>
    <property type="match status" value="1"/>
</dbReference>
<dbReference type="InterPro" id="IPR036249">
    <property type="entry name" value="Thioredoxin-like_sf"/>
</dbReference>
<protein>
    <recommendedName>
        <fullName evidence="3">Thioredoxin-like fold domain-containing protein</fullName>
    </recommendedName>
</protein>
<evidence type="ECO:0008006" key="3">
    <source>
        <dbReference type="Google" id="ProtNLM"/>
    </source>
</evidence>
<dbReference type="Proteomes" id="UP001062443">
    <property type="component" value="Unassembled WGS sequence"/>
</dbReference>
<name>A0ABQ0QL47_9PROT</name>
<reference evidence="1" key="1">
    <citation type="submission" date="2013-04" db="EMBL/GenBank/DDBJ databases">
        <title>The genome sequencing project of 58 acetic acid bacteria.</title>
        <authorList>
            <person name="Okamoto-Kainuma A."/>
            <person name="Ishikawa M."/>
            <person name="Umino S."/>
            <person name="Koizumi Y."/>
            <person name="Shiwa Y."/>
            <person name="Yoshikawa H."/>
            <person name="Matsutani M."/>
            <person name="Matsushita K."/>
        </authorList>
    </citation>
    <scope>NUCLEOTIDE SEQUENCE</scope>
    <source>
        <strain evidence="1">NBRC 106556</strain>
    </source>
</reference>
<evidence type="ECO:0000313" key="2">
    <source>
        <dbReference type="Proteomes" id="UP001062443"/>
    </source>
</evidence>
<dbReference type="EMBL" id="BAQB01000051">
    <property type="protein sequence ID" value="GBR48740.1"/>
    <property type="molecule type" value="Genomic_DNA"/>
</dbReference>
<sequence length="202" mass="22041">MFYITPDQLAEIGGVMWDSQGHNITRTQTETIAGVVPTIHLDEHKAATNTRDYYARLASSHYGIIGDPKAKRVYMIIDPLCPFSTSAFDTLKPMIDAKRISLAVIPIAINDHENNGASSPAARSLLNHQQIMASQWQKIRDLGHSPDLNDASPEAASELVMNMAAAHDVGLKGTPTFVWEDKSGVKLSAGLPDDIMQLTGQF</sequence>
<accession>A0ABQ0QL47</accession>
<gene>
    <name evidence="1" type="ORF">AA106556_1878</name>
</gene>
<keyword evidence="2" id="KW-1185">Reference proteome</keyword>